<dbReference type="EMBL" id="BSUK01000001">
    <property type="protein sequence ID" value="GMA23782.1"/>
    <property type="molecule type" value="Genomic_DNA"/>
</dbReference>
<dbReference type="Pfam" id="PF12802">
    <property type="entry name" value="MarR_2"/>
    <property type="match status" value="1"/>
</dbReference>
<name>A0ABQ6I018_9MICO</name>
<gene>
    <name evidence="2" type="ORF">GCM10025864_15410</name>
</gene>
<keyword evidence="3" id="KW-1185">Reference proteome</keyword>
<dbReference type="InterPro" id="IPR000835">
    <property type="entry name" value="HTH_MarR-typ"/>
</dbReference>
<evidence type="ECO:0000259" key="1">
    <source>
        <dbReference type="Pfam" id="PF12802"/>
    </source>
</evidence>
<dbReference type="Gene3D" id="1.10.10.10">
    <property type="entry name" value="Winged helix-like DNA-binding domain superfamily/Winged helix DNA-binding domain"/>
    <property type="match status" value="1"/>
</dbReference>
<sequence length="183" mass="20328">MSESPTPAHPPARPMPERLDAVVWRPLTLLLRDLDDQIASLYTSAGIEGLKPRYSLPLVWLDQDGPLTIRTLAERCDVTHSAMSQTVSAMRDADLVRSASGPDARTRLVELTDRGRSLVAYLVDEWNATEAAVRELEAELPYPLTRVVDDLHAALTRRSFRDRISARMTLARPDDAGTVRPSS</sequence>
<proteinExistence type="predicted"/>
<feature type="domain" description="HTH marR-type" evidence="1">
    <location>
        <begin position="49"/>
        <end position="105"/>
    </location>
</feature>
<evidence type="ECO:0000313" key="3">
    <source>
        <dbReference type="Proteomes" id="UP001157091"/>
    </source>
</evidence>
<dbReference type="RefSeq" id="WP_284292708.1">
    <property type="nucleotide sequence ID" value="NZ_BSUK01000001.1"/>
</dbReference>
<reference evidence="3" key="1">
    <citation type="journal article" date="2019" name="Int. J. Syst. Evol. Microbiol.">
        <title>The Global Catalogue of Microorganisms (GCM) 10K type strain sequencing project: providing services to taxonomists for standard genome sequencing and annotation.</title>
        <authorList>
            <consortium name="The Broad Institute Genomics Platform"/>
            <consortium name="The Broad Institute Genome Sequencing Center for Infectious Disease"/>
            <person name="Wu L."/>
            <person name="Ma J."/>
        </authorList>
    </citation>
    <scope>NUCLEOTIDE SEQUENCE [LARGE SCALE GENOMIC DNA]</scope>
    <source>
        <strain evidence="3">NBRC 106348</strain>
    </source>
</reference>
<evidence type="ECO:0000313" key="2">
    <source>
        <dbReference type="EMBL" id="GMA23782.1"/>
    </source>
</evidence>
<dbReference type="SUPFAM" id="SSF46785">
    <property type="entry name" value="Winged helix' DNA-binding domain"/>
    <property type="match status" value="1"/>
</dbReference>
<protein>
    <recommendedName>
        <fullName evidence="1">HTH marR-type domain-containing protein</fullName>
    </recommendedName>
</protein>
<dbReference type="InterPro" id="IPR036388">
    <property type="entry name" value="WH-like_DNA-bd_sf"/>
</dbReference>
<accession>A0ABQ6I018</accession>
<comment type="caution">
    <text evidence="2">The sequence shown here is derived from an EMBL/GenBank/DDBJ whole genome shotgun (WGS) entry which is preliminary data.</text>
</comment>
<dbReference type="InterPro" id="IPR036390">
    <property type="entry name" value="WH_DNA-bd_sf"/>
</dbReference>
<organism evidence="2 3">
    <name type="scientific">Luteimicrobium album</name>
    <dbReference type="NCBI Taxonomy" id="1054550"/>
    <lineage>
        <taxon>Bacteria</taxon>
        <taxon>Bacillati</taxon>
        <taxon>Actinomycetota</taxon>
        <taxon>Actinomycetes</taxon>
        <taxon>Micrococcales</taxon>
        <taxon>Luteimicrobium</taxon>
    </lineage>
</organism>
<dbReference type="Proteomes" id="UP001157091">
    <property type="component" value="Unassembled WGS sequence"/>
</dbReference>